<proteinExistence type="inferred from homology"/>
<dbReference type="InterPro" id="IPR020084">
    <property type="entry name" value="NUDIX_hydrolase_CS"/>
</dbReference>
<dbReference type="PANTHER" id="PTHR43758">
    <property type="entry name" value="7,8-DIHYDRO-8-OXOGUANINE TRIPHOSPHATASE"/>
    <property type="match status" value="1"/>
</dbReference>
<keyword evidence="9" id="KW-1185">Reference proteome</keyword>
<dbReference type="InterPro" id="IPR020476">
    <property type="entry name" value="Nudix_hydrolase"/>
</dbReference>
<comment type="similarity">
    <text evidence="2 6">Belongs to the Nudix hydrolase family.</text>
</comment>
<evidence type="ECO:0000256" key="2">
    <source>
        <dbReference type="ARBA" id="ARBA00005582"/>
    </source>
</evidence>
<keyword evidence="4 6" id="KW-0378">Hydrolase</keyword>
<comment type="caution">
    <text evidence="8">The sequence shown here is derived from an EMBL/GenBank/DDBJ whole genome shotgun (WGS) entry which is preliminary data.</text>
</comment>
<accession>A0A2N5M4N3</accession>
<evidence type="ECO:0000313" key="8">
    <source>
        <dbReference type="EMBL" id="PLT29295.1"/>
    </source>
</evidence>
<keyword evidence="5" id="KW-0460">Magnesium</keyword>
<feature type="domain" description="Nudix hydrolase" evidence="7">
    <location>
        <begin position="39"/>
        <end position="160"/>
    </location>
</feature>
<dbReference type="GO" id="GO:0046872">
    <property type="term" value="F:metal ion binding"/>
    <property type="evidence" value="ECO:0007669"/>
    <property type="project" value="UniProtKB-KW"/>
</dbReference>
<evidence type="ECO:0000256" key="6">
    <source>
        <dbReference type="RuleBase" id="RU003476"/>
    </source>
</evidence>
<evidence type="ECO:0000256" key="1">
    <source>
        <dbReference type="ARBA" id="ARBA00001946"/>
    </source>
</evidence>
<dbReference type="InterPro" id="IPR015797">
    <property type="entry name" value="NUDIX_hydrolase-like_dom_sf"/>
</dbReference>
<evidence type="ECO:0000256" key="4">
    <source>
        <dbReference type="ARBA" id="ARBA00022801"/>
    </source>
</evidence>
<dbReference type="NCBIfam" id="TIGR02705">
    <property type="entry name" value="nudix_YtkD"/>
    <property type="match status" value="1"/>
</dbReference>
<comment type="cofactor">
    <cofactor evidence="1">
        <name>Mg(2+)</name>
        <dbReference type="ChEBI" id="CHEBI:18420"/>
    </cofactor>
</comment>
<dbReference type="Gene3D" id="3.90.79.10">
    <property type="entry name" value="Nucleoside Triphosphate Pyrophosphohydrolase"/>
    <property type="match status" value="1"/>
</dbReference>
<dbReference type="InterPro" id="IPR014078">
    <property type="entry name" value="Nudix_YtkD"/>
</dbReference>
<dbReference type="GO" id="GO:0016818">
    <property type="term" value="F:hydrolase activity, acting on acid anhydrides, in phosphorus-containing anhydrides"/>
    <property type="evidence" value="ECO:0007669"/>
    <property type="project" value="TreeGrafter"/>
</dbReference>
<sequence length="173" mass="19799">MIIYKKHLYKGQGIQMEQFIDKNGCIVSFSENNQEFLARSGHVLVICIYEGKWVLTQHKIRGWEFPGGKVEEQESVRDAAEREVYEETGGVSGTLFYLGSYHVDCGGSSFYKSVFFTVLKSLETRGNYYETDGPLLVARLPENLTGDDRFSFIMKDRVIPVCMRLIDQRGLCK</sequence>
<dbReference type="EMBL" id="PGUY01000043">
    <property type="protein sequence ID" value="PLT29295.1"/>
    <property type="molecule type" value="Genomic_DNA"/>
</dbReference>
<dbReference type="PROSITE" id="PS00893">
    <property type="entry name" value="NUDIX_BOX"/>
    <property type="match status" value="1"/>
</dbReference>
<dbReference type="PANTHER" id="PTHR43758:SF8">
    <property type="entry name" value="8-OXO-DGTP DIPHOSPHATASE YTKD-RELATED"/>
    <property type="match status" value="1"/>
</dbReference>
<dbReference type="Proteomes" id="UP000234748">
    <property type="component" value="Unassembled WGS sequence"/>
</dbReference>
<keyword evidence="3" id="KW-0479">Metal-binding</keyword>
<reference evidence="8 9" key="1">
    <citation type="submission" date="2017-11" db="EMBL/GenBank/DDBJ databases">
        <title>Comparitive Functional Genomics of Dry Heat Resistant strains isolated from the Viking Spacecraft.</title>
        <authorList>
            <person name="Seuylemezian A."/>
            <person name="Cooper K."/>
            <person name="Vaishampayan P."/>
        </authorList>
    </citation>
    <scope>NUCLEOTIDE SEQUENCE [LARGE SCALE GENOMIC DNA]</scope>
    <source>
        <strain evidence="8 9">V1-29</strain>
    </source>
</reference>
<evidence type="ECO:0000313" key="9">
    <source>
        <dbReference type="Proteomes" id="UP000234748"/>
    </source>
</evidence>
<protein>
    <submittedName>
        <fullName evidence="8">Nucleoside triphosphatase YtkD</fullName>
    </submittedName>
</protein>
<evidence type="ECO:0000259" key="7">
    <source>
        <dbReference type="PROSITE" id="PS51462"/>
    </source>
</evidence>
<dbReference type="PRINTS" id="PR00502">
    <property type="entry name" value="NUDIXFAMILY"/>
</dbReference>
<dbReference type="GO" id="GO:0005737">
    <property type="term" value="C:cytoplasm"/>
    <property type="evidence" value="ECO:0007669"/>
    <property type="project" value="TreeGrafter"/>
</dbReference>
<organism evidence="8 9">
    <name type="scientific">Peribacillus deserti</name>
    <dbReference type="NCBI Taxonomy" id="673318"/>
    <lineage>
        <taxon>Bacteria</taxon>
        <taxon>Bacillati</taxon>
        <taxon>Bacillota</taxon>
        <taxon>Bacilli</taxon>
        <taxon>Bacillales</taxon>
        <taxon>Bacillaceae</taxon>
        <taxon>Peribacillus</taxon>
    </lineage>
</organism>
<dbReference type="PROSITE" id="PS51462">
    <property type="entry name" value="NUDIX"/>
    <property type="match status" value="1"/>
</dbReference>
<dbReference type="Pfam" id="PF00293">
    <property type="entry name" value="NUDIX"/>
    <property type="match status" value="1"/>
</dbReference>
<dbReference type="OrthoDB" id="9131041at2"/>
<dbReference type="AlphaFoldDB" id="A0A2N5M4N3"/>
<evidence type="ECO:0000256" key="3">
    <source>
        <dbReference type="ARBA" id="ARBA00022723"/>
    </source>
</evidence>
<evidence type="ECO:0000256" key="5">
    <source>
        <dbReference type="ARBA" id="ARBA00022842"/>
    </source>
</evidence>
<dbReference type="CDD" id="cd04665">
    <property type="entry name" value="NUDIX_RppH"/>
    <property type="match status" value="1"/>
</dbReference>
<name>A0A2N5M4N3_9BACI</name>
<dbReference type="InterPro" id="IPR000086">
    <property type="entry name" value="NUDIX_hydrolase_dom"/>
</dbReference>
<gene>
    <name evidence="8" type="primary">ytkD</name>
    <name evidence="8" type="ORF">CUU66_14120</name>
</gene>
<dbReference type="SUPFAM" id="SSF55811">
    <property type="entry name" value="Nudix"/>
    <property type="match status" value="1"/>
</dbReference>